<reference evidence="1" key="1">
    <citation type="submission" date="2023-10" db="EMBL/GenBank/DDBJ databases">
        <authorList>
            <person name="Domelevo Entfellner J.-B."/>
        </authorList>
    </citation>
    <scope>NUCLEOTIDE SEQUENCE</scope>
</reference>
<evidence type="ECO:0000313" key="2">
    <source>
        <dbReference type="Proteomes" id="UP001189624"/>
    </source>
</evidence>
<name>A0AA86RVV7_9FABA</name>
<sequence length="78" mass="9136">MEKHRHVNTILNRVYDNHYLDVSEYPITGYDQTCSEWLDSSICVPPLTRHIVETVIATYFYLETVMLDTCTLCSSYIN</sequence>
<protein>
    <submittedName>
        <fullName evidence="1">Uncharacterized protein</fullName>
    </submittedName>
</protein>
<organism evidence="1 2">
    <name type="scientific">Sphenostylis stenocarpa</name>
    <dbReference type="NCBI Taxonomy" id="92480"/>
    <lineage>
        <taxon>Eukaryota</taxon>
        <taxon>Viridiplantae</taxon>
        <taxon>Streptophyta</taxon>
        <taxon>Embryophyta</taxon>
        <taxon>Tracheophyta</taxon>
        <taxon>Spermatophyta</taxon>
        <taxon>Magnoliopsida</taxon>
        <taxon>eudicotyledons</taxon>
        <taxon>Gunneridae</taxon>
        <taxon>Pentapetalae</taxon>
        <taxon>rosids</taxon>
        <taxon>fabids</taxon>
        <taxon>Fabales</taxon>
        <taxon>Fabaceae</taxon>
        <taxon>Papilionoideae</taxon>
        <taxon>50 kb inversion clade</taxon>
        <taxon>NPAAA clade</taxon>
        <taxon>indigoferoid/millettioid clade</taxon>
        <taxon>Phaseoleae</taxon>
        <taxon>Sphenostylis</taxon>
    </lineage>
</organism>
<dbReference type="EMBL" id="OY731398">
    <property type="protein sequence ID" value="CAJ1810342.1"/>
    <property type="molecule type" value="Genomic_DNA"/>
</dbReference>
<accession>A0AA86RVV7</accession>
<evidence type="ECO:0000313" key="1">
    <source>
        <dbReference type="EMBL" id="CAJ1810342.1"/>
    </source>
</evidence>
<keyword evidence="2" id="KW-1185">Reference proteome</keyword>
<dbReference type="AlphaFoldDB" id="A0AA86RVV7"/>
<dbReference type="Gramene" id="rna-AYBTSS11_LOCUS878">
    <property type="protein sequence ID" value="CAJ1810342.1"/>
    <property type="gene ID" value="gene-AYBTSS11_LOCUS878"/>
</dbReference>
<dbReference type="Proteomes" id="UP001189624">
    <property type="component" value="Chromosome 1"/>
</dbReference>
<gene>
    <name evidence="1" type="ORF">AYBTSS11_LOCUS878</name>
</gene>
<proteinExistence type="predicted"/>